<proteinExistence type="predicted"/>
<protein>
    <submittedName>
        <fullName evidence="1">Uncharacterized protein</fullName>
    </submittedName>
</protein>
<dbReference type="Proteomes" id="UP000830158">
    <property type="component" value="Chromosome"/>
</dbReference>
<dbReference type="EMBL" id="CP091196">
    <property type="protein sequence ID" value="UQS23902.1"/>
    <property type="molecule type" value="Genomic_DNA"/>
</dbReference>
<reference evidence="1" key="1">
    <citation type="submission" date="2022-01" db="EMBL/GenBank/DDBJ databases">
        <title>PSI-footprinting approach for the identification of protein synthesis inhibitor producers.</title>
        <authorList>
            <person name="Handel F."/>
            <person name="Kulik A."/>
            <person name="Wex K.W."/>
            <person name="Berscheid A."/>
            <person name="Saur J.S."/>
            <person name="Winkler A."/>
            <person name="Wibberg D."/>
            <person name="Kalinowski J."/>
            <person name="Broetz-Oesterhelt H."/>
            <person name="Mast Y."/>
        </authorList>
    </citation>
    <scope>NUCLEOTIDE SEQUENCE</scope>
    <source>
        <strain evidence="1">KNN 49.3e</strain>
    </source>
</reference>
<gene>
    <name evidence="1" type="ORF">L1857_14205</name>
</gene>
<evidence type="ECO:0000313" key="2">
    <source>
        <dbReference type="Proteomes" id="UP000830158"/>
    </source>
</evidence>
<sequence length="124" mass="13671">MTEDAREADQAVALKRLASNGGFAVDERTGEKMIQALQDIVDALEARWPALQRFAGSPRLSSTATARWVSAVMVRTAGDDRGLLTRLQQARAELPTYIEAIRLAQENYRPADGDTAATLHRYRA</sequence>
<dbReference type="RefSeq" id="WP_116109563.1">
    <property type="nucleotide sequence ID" value="NZ_CP091196.1"/>
</dbReference>
<keyword evidence="2" id="KW-1185">Reference proteome</keyword>
<organism evidence="1 2">
    <name type="scientific">Amycolatopsis thermalba</name>
    <dbReference type="NCBI Taxonomy" id="944492"/>
    <lineage>
        <taxon>Bacteria</taxon>
        <taxon>Bacillati</taxon>
        <taxon>Actinomycetota</taxon>
        <taxon>Actinomycetes</taxon>
        <taxon>Pseudonocardiales</taxon>
        <taxon>Pseudonocardiaceae</taxon>
        <taxon>Amycolatopsis</taxon>
    </lineage>
</organism>
<evidence type="ECO:0000313" key="1">
    <source>
        <dbReference type="EMBL" id="UQS23902.1"/>
    </source>
</evidence>
<accession>A0ABY4NV03</accession>
<name>A0ABY4NV03_9PSEU</name>